<keyword evidence="3" id="KW-1185">Reference proteome</keyword>
<dbReference type="Proteomes" id="UP000623129">
    <property type="component" value="Unassembled WGS sequence"/>
</dbReference>
<organism evidence="2 3">
    <name type="scientific">Carex littledalei</name>
    <dbReference type="NCBI Taxonomy" id="544730"/>
    <lineage>
        <taxon>Eukaryota</taxon>
        <taxon>Viridiplantae</taxon>
        <taxon>Streptophyta</taxon>
        <taxon>Embryophyta</taxon>
        <taxon>Tracheophyta</taxon>
        <taxon>Spermatophyta</taxon>
        <taxon>Magnoliopsida</taxon>
        <taxon>Liliopsida</taxon>
        <taxon>Poales</taxon>
        <taxon>Cyperaceae</taxon>
        <taxon>Cyperoideae</taxon>
        <taxon>Cariceae</taxon>
        <taxon>Carex</taxon>
        <taxon>Carex subgen. Euthyceras</taxon>
    </lineage>
</organism>
<evidence type="ECO:0000256" key="1">
    <source>
        <dbReference type="SAM" id="MobiDB-lite"/>
    </source>
</evidence>
<evidence type="ECO:0000313" key="3">
    <source>
        <dbReference type="Proteomes" id="UP000623129"/>
    </source>
</evidence>
<comment type="caution">
    <text evidence="2">The sequence shown here is derived from an EMBL/GenBank/DDBJ whole genome shotgun (WGS) entry which is preliminary data.</text>
</comment>
<sequence>MEEVQKNHEYSRECFARLFAANDLPLPPFKGSSTEGNAAAGHSGGRADDTIPSKGNSGGGDV</sequence>
<gene>
    <name evidence="2" type="ORF">FCM35_KLT18960</name>
</gene>
<proteinExistence type="predicted"/>
<reference evidence="2" key="1">
    <citation type="submission" date="2020-01" db="EMBL/GenBank/DDBJ databases">
        <title>Genome sequence of Kobresia littledalei, the first chromosome-level genome in the family Cyperaceae.</title>
        <authorList>
            <person name="Qu G."/>
        </authorList>
    </citation>
    <scope>NUCLEOTIDE SEQUENCE</scope>
    <source>
        <strain evidence="2">C.B.Clarke</strain>
        <tissue evidence="2">Leaf</tissue>
    </source>
</reference>
<feature type="region of interest" description="Disordered" evidence="1">
    <location>
        <begin position="25"/>
        <end position="62"/>
    </location>
</feature>
<dbReference type="EMBL" id="SWLB01000007">
    <property type="protein sequence ID" value="KAF3336374.1"/>
    <property type="molecule type" value="Genomic_DNA"/>
</dbReference>
<accession>A0A833VX81</accession>
<dbReference type="AlphaFoldDB" id="A0A833VX81"/>
<name>A0A833VX81_9POAL</name>
<protein>
    <submittedName>
        <fullName evidence="2">Uncharacterized protein</fullName>
    </submittedName>
</protein>
<evidence type="ECO:0000313" key="2">
    <source>
        <dbReference type="EMBL" id="KAF3336374.1"/>
    </source>
</evidence>